<evidence type="ECO:0000313" key="3">
    <source>
        <dbReference type="Proteomes" id="UP001500466"/>
    </source>
</evidence>
<dbReference type="RefSeq" id="WP_345680629.1">
    <property type="nucleotide sequence ID" value="NZ_BAABHS010000050.1"/>
</dbReference>
<organism evidence="2 3">
    <name type="scientific">Yinghuangia aomiensis</name>
    <dbReference type="NCBI Taxonomy" id="676205"/>
    <lineage>
        <taxon>Bacteria</taxon>
        <taxon>Bacillati</taxon>
        <taxon>Actinomycetota</taxon>
        <taxon>Actinomycetes</taxon>
        <taxon>Kitasatosporales</taxon>
        <taxon>Streptomycetaceae</taxon>
        <taxon>Yinghuangia</taxon>
    </lineage>
</organism>
<feature type="transmembrane region" description="Helical" evidence="1">
    <location>
        <begin position="54"/>
        <end position="74"/>
    </location>
</feature>
<evidence type="ECO:0000313" key="2">
    <source>
        <dbReference type="EMBL" id="GAA4993848.1"/>
    </source>
</evidence>
<proteinExistence type="predicted"/>
<gene>
    <name evidence="2" type="ORF">GCM10023205_78200</name>
</gene>
<keyword evidence="3" id="KW-1185">Reference proteome</keyword>
<protein>
    <submittedName>
        <fullName evidence="2">Uncharacterized protein</fullName>
    </submittedName>
</protein>
<keyword evidence="1" id="KW-0812">Transmembrane</keyword>
<sequence>MFGLWPRAMAAVWVLVALCVLLGMVGDALKLPQPVMDLSPFTHLPKLPGGDVELLPYALLAAVAGLLGAAALAGTRRRDLGG</sequence>
<evidence type="ECO:0000256" key="1">
    <source>
        <dbReference type="SAM" id="Phobius"/>
    </source>
</evidence>
<keyword evidence="1" id="KW-1133">Transmembrane helix</keyword>
<reference evidence="3" key="1">
    <citation type="journal article" date="2019" name="Int. J. Syst. Evol. Microbiol.">
        <title>The Global Catalogue of Microorganisms (GCM) 10K type strain sequencing project: providing services to taxonomists for standard genome sequencing and annotation.</title>
        <authorList>
            <consortium name="The Broad Institute Genomics Platform"/>
            <consortium name="The Broad Institute Genome Sequencing Center for Infectious Disease"/>
            <person name="Wu L."/>
            <person name="Ma J."/>
        </authorList>
    </citation>
    <scope>NUCLEOTIDE SEQUENCE [LARGE SCALE GENOMIC DNA]</scope>
    <source>
        <strain evidence="3">JCM 17986</strain>
    </source>
</reference>
<keyword evidence="1" id="KW-0472">Membrane</keyword>
<accession>A0ABP9IBC8</accession>
<comment type="caution">
    <text evidence="2">The sequence shown here is derived from an EMBL/GenBank/DDBJ whole genome shotgun (WGS) entry which is preliminary data.</text>
</comment>
<dbReference type="EMBL" id="BAABHS010000050">
    <property type="protein sequence ID" value="GAA4993848.1"/>
    <property type="molecule type" value="Genomic_DNA"/>
</dbReference>
<name>A0ABP9IBC8_9ACTN</name>
<dbReference type="Proteomes" id="UP001500466">
    <property type="component" value="Unassembled WGS sequence"/>
</dbReference>